<feature type="compositionally biased region" description="Basic and acidic residues" evidence="1">
    <location>
        <begin position="1"/>
        <end position="12"/>
    </location>
</feature>
<protein>
    <submittedName>
        <fullName evidence="2">Uncharacterized protein</fullName>
    </submittedName>
</protein>
<evidence type="ECO:0000313" key="2">
    <source>
        <dbReference type="EMBL" id="SJN21330.1"/>
    </source>
</evidence>
<evidence type="ECO:0000256" key="1">
    <source>
        <dbReference type="SAM" id="MobiDB-lite"/>
    </source>
</evidence>
<sequence length="42" mass="4221">MSDTTPDPRELPDGSDQDGTTTGEEDTASGGAPAEPDENAAD</sequence>
<gene>
    <name evidence="2" type="ORF">FM119_02735</name>
</gene>
<reference evidence="3" key="1">
    <citation type="submission" date="2017-02" db="EMBL/GenBank/DDBJ databases">
        <authorList>
            <person name="Dridi B."/>
        </authorList>
    </citation>
    <scope>NUCLEOTIDE SEQUENCE [LARGE SCALE GENOMIC DNA]</scope>
    <source>
        <strain evidence="3">EB411</strain>
    </source>
</reference>
<dbReference type="Proteomes" id="UP000196778">
    <property type="component" value="Unassembled WGS sequence"/>
</dbReference>
<dbReference type="AlphaFoldDB" id="A0A1R4IN77"/>
<evidence type="ECO:0000313" key="3">
    <source>
        <dbReference type="Proteomes" id="UP000196778"/>
    </source>
</evidence>
<proteinExistence type="predicted"/>
<keyword evidence="3" id="KW-1185">Reference proteome</keyword>
<accession>A0A1R4IN77</accession>
<dbReference type="RefSeq" id="WP_276327853.1">
    <property type="nucleotide sequence ID" value="NZ_FUKR01000017.1"/>
</dbReference>
<organism evidence="2 3">
    <name type="scientific">Mycetocola reblochoni REB411</name>
    <dbReference type="NCBI Taxonomy" id="1255698"/>
    <lineage>
        <taxon>Bacteria</taxon>
        <taxon>Bacillati</taxon>
        <taxon>Actinomycetota</taxon>
        <taxon>Actinomycetes</taxon>
        <taxon>Micrococcales</taxon>
        <taxon>Microbacteriaceae</taxon>
        <taxon>Mycetocola</taxon>
    </lineage>
</organism>
<name>A0A1R4IN77_9MICO</name>
<feature type="region of interest" description="Disordered" evidence="1">
    <location>
        <begin position="1"/>
        <end position="42"/>
    </location>
</feature>
<dbReference type="EMBL" id="FUKR01000017">
    <property type="protein sequence ID" value="SJN21330.1"/>
    <property type="molecule type" value="Genomic_DNA"/>
</dbReference>
<feature type="compositionally biased region" description="Low complexity" evidence="1">
    <location>
        <begin position="17"/>
        <end position="32"/>
    </location>
</feature>